<keyword evidence="7" id="KW-0819">tRNA processing</keyword>
<dbReference type="PANTHER" id="PTHR12896:SF1">
    <property type="entry name" value="ELONGATOR COMPLEX PROTEIN 4"/>
    <property type="match status" value="1"/>
</dbReference>
<dbReference type="EMBL" id="VXAL01019474">
    <property type="protein sequence ID" value="NXK56484.1"/>
    <property type="molecule type" value="Genomic_DNA"/>
</dbReference>
<evidence type="ECO:0000256" key="9">
    <source>
        <dbReference type="ARBA" id="ARBA00045238"/>
    </source>
</evidence>
<dbReference type="GO" id="GO:0008023">
    <property type="term" value="C:transcription elongation factor complex"/>
    <property type="evidence" value="ECO:0007669"/>
    <property type="project" value="TreeGrafter"/>
</dbReference>
<dbReference type="InterPro" id="IPR008728">
    <property type="entry name" value="Elongator_complex_protein_4"/>
</dbReference>
<proteinExistence type="inferred from homology"/>
<evidence type="ECO:0000256" key="5">
    <source>
        <dbReference type="ARBA" id="ARBA00020265"/>
    </source>
</evidence>
<dbReference type="InterPro" id="IPR027417">
    <property type="entry name" value="P-loop_NTPase"/>
</dbReference>
<comment type="function">
    <text evidence="9">Component of the elongator complex which is required for multiple tRNA modifications, including mcm5U (5-methoxycarbonylmethyl uridine), mcm5s2U (5-methoxycarbonylmethyl-2-thiouridine), and ncm5U (5-carbamoylmethyl uridine). The elongator complex catalyzes the formation of carboxymethyluridine in the wobble base at position 34 in tRNAs.</text>
</comment>
<keyword evidence="8" id="KW-0539">Nucleus</keyword>
<feature type="non-terminal residue" evidence="10">
    <location>
        <position position="1"/>
    </location>
</feature>
<comment type="subcellular location">
    <subcellularLocation>
        <location evidence="2">Cytoplasm</location>
    </subcellularLocation>
    <subcellularLocation>
        <location evidence="1">Nucleus</location>
    </subcellularLocation>
</comment>
<dbReference type="Proteomes" id="UP000537522">
    <property type="component" value="Unassembled WGS sequence"/>
</dbReference>
<evidence type="ECO:0000256" key="6">
    <source>
        <dbReference type="ARBA" id="ARBA00022490"/>
    </source>
</evidence>
<organism evidence="10 11">
    <name type="scientific">Chauna torquata</name>
    <name type="common">Southern screamer</name>
    <dbReference type="NCBI Taxonomy" id="30388"/>
    <lineage>
        <taxon>Eukaryota</taxon>
        <taxon>Metazoa</taxon>
        <taxon>Chordata</taxon>
        <taxon>Craniata</taxon>
        <taxon>Vertebrata</taxon>
        <taxon>Euteleostomi</taxon>
        <taxon>Archelosauria</taxon>
        <taxon>Archosauria</taxon>
        <taxon>Dinosauria</taxon>
        <taxon>Saurischia</taxon>
        <taxon>Theropoda</taxon>
        <taxon>Coelurosauria</taxon>
        <taxon>Aves</taxon>
        <taxon>Neognathae</taxon>
        <taxon>Galloanserae</taxon>
        <taxon>Anseriformes</taxon>
        <taxon>Anhimidae</taxon>
        <taxon>Chauna</taxon>
    </lineage>
</organism>
<evidence type="ECO:0000256" key="7">
    <source>
        <dbReference type="ARBA" id="ARBA00022694"/>
    </source>
</evidence>
<accession>A0A7L0KHJ7</accession>
<keyword evidence="6" id="KW-0963">Cytoplasm</keyword>
<evidence type="ECO:0000313" key="11">
    <source>
        <dbReference type="Proteomes" id="UP000537522"/>
    </source>
</evidence>
<dbReference type="AlphaFoldDB" id="A0A7L0KHJ7"/>
<dbReference type="Pfam" id="PF05625">
    <property type="entry name" value="PAXNEB"/>
    <property type="match status" value="1"/>
</dbReference>
<evidence type="ECO:0000256" key="8">
    <source>
        <dbReference type="ARBA" id="ARBA00023242"/>
    </source>
</evidence>
<dbReference type="Gene3D" id="3.40.50.300">
    <property type="entry name" value="P-loop containing nucleotide triphosphate hydrolases"/>
    <property type="match status" value="1"/>
</dbReference>
<protein>
    <recommendedName>
        <fullName evidence="5">Elongator complex protein 4</fullName>
    </recommendedName>
</protein>
<comment type="caution">
    <text evidence="10">The sequence shown here is derived from an EMBL/GenBank/DDBJ whole genome shotgun (WGS) entry which is preliminary data.</text>
</comment>
<dbReference type="PANTHER" id="PTHR12896">
    <property type="entry name" value="PAX6 NEIGHBOR PROTEIN PAXNEB"/>
    <property type="match status" value="1"/>
</dbReference>
<dbReference type="UniPathway" id="UPA00988"/>
<comment type="similarity">
    <text evidence="4">Belongs to the ELP4 family.</text>
</comment>
<keyword evidence="11" id="KW-1185">Reference proteome</keyword>
<evidence type="ECO:0000256" key="3">
    <source>
        <dbReference type="ARBA" id="ARBA00005043"/>
    </source>
</evidence>
<evidence type="ECO:0000256" key="2">
    <source>
        <dbReference type="ARBA" id="ARBA00004496"/>
    </source>
</evidence>
<feature type="non-terminal residue" evidence="10">
    <location>
        <position position="254"/>
    </location>
</feature>
<gene>
    <name evidence="10" type="primary">Elp4</name>
    <name evidence="10" type="ORF">CHATOR_R08332</name>
</gene>
<name>A0A7L0KHJ7_CHATO</name>
<reference evidence="10 11" key="1">
    <citation type="submission" date="2019-09" db="EMBL/GenBank/DDBJ databases">
        <title>Bird 10,000 Genomes (B10K) Project - Family phase.</title>
        <authorList>
            <person name="Zhang G."/>
        </authorList>
    </citation>
    <scope>NUCLEOTIDE SEQUENCE [LARGE SCALE GENOMIC DNA]</scope>
    <source>
        <strain evidence="10">B10K-DU-011-36</strain>
        <tissue evidence="10">Muscle</tissue>
    </source>
</reference>
<sequence length="254" mass="29648">ELPAPLLDDTYRNELREEATAVKSEDFQDTMKIAWRYQNLPKMEASPTTSTKFGHYYDLSKKMSPELFQSIKWHSFFLPEELSLESKLKMCNMNCGYARLLQSIQRIIYQEGFDGSHPQKKQKNILRIGIQSLGSMLWGDDICSTDTPEDSHSLTKFLYAYSMNINYLFHHIRCVFCFHVLQNKAIMERVTNLSDMVVGLESFIGSERETNPLYKDYHGLLHVHQIPRLNSLICDVSDTKDLAFRLKRKQFTIE</sequence>
<evidence type="ECO:0000313" key="10">
    <source>
        <dbReference type="EMBL" id="NXK56484.1"/>
    </source>
</evidence>
<comment type="pathway">
    <text evidence="3">tRNA modification; 5-methoxycarbonylmethyl-2-thiouridine-tRNA biosynthesis.</text>
</comment>
<dbReference type="GO" id="GO:0033588">
    <property type="term" value="C:elongator holoenzyme complex"/>
    <property type="evidence" value="ECO:0007669"/>
    <property type="project" value="InterPro"/>
</dbReference>
<evidence type="ECO:0000256" key="4">
    <source>
        <dbReference type="ARBA" id="ARBA00007573"/>
    </source>
</evidence>
<dbReference type="GO" id="GO:0002098">
    <property type="term" value="P:tRNA wobble uridine modification"/>
    <property type="evidence" value="ECO:0007669"/>
    <property type="project" value="InterPro"/>
</dbReference>
<dbReference type="GO" id="GO:0005737">
    <property type="term" value="C:cytoplasm"/>
    <property type="evidence" value="ECO:0007669"/>
    <property type="project" value="UniProtKB-SubCell"/>
</dbReference>
<evidence type="ECO:0000256" key="1">
    <source>
        <dbReference type="ARBA" id="ARBA00004123"/>
    </source>
</evidence>